<name>A0A9W8JZJ1_9AGAR</name>
<gene>
    <name evidence="1" type="ORF">NLJ89_g6295</name>
</gene>
<evidence type="ECO:0000313" key="2">
    <source>
        <dbReference type="Proteomes" id="UP001148786"/>
    </source>
</evidence>
<accession>A0A9W8JZJ1</accession>
<sequence>MVPNWQSMANILDALGLDAKSSDKKLEFELNGETCKLSALDVLEHFGWGLVSFHHKTIWYRWAFAAAQQQWSNPLIYSTDYKTRSHISKEEDYFFKLWRGICFLFKPGGAIDKRIKPKKSAKDIDESLAASLSQSNIRKHKVAISRYLTN</sequence>
<proteinExistence type="predicted"/>
<protein>
    <submittedName>
        <fullName evidence="1">Uncharacterized protein</fullName>
    </submittedName>
</protein>
<dbReference type="AlphaFoldDB" id="A0A9W8JZJ1"/>
<dbReference type="OrthoDB" id="3036161at2759"/>
<organism evidence="1 2">
    <name type="scientific">Agrocybe chaxingu</name>
    <dbReference type="NCBI Taxonomy" id="84603"/>
    <lineage>
        <taxon>Eukaryota</taxon>
        <taxon>Fungi</taxon>
        <taxon>Dikarya</taxon>
        <taxon>Basidiomycota</taxon>
        <taxon>Agaricomycotina</taxon>
        <taxon>Agaricomycetes</taxon>
        <taxon>Agaricomycetidae</taxon>
        <taxon>Agaricales</taxon>
        <taxon>Agaricineae</taxon>
        <taxon>Strophariaceae</taxon>
        <taxon>Agrocybe</taxon>
    </lineage>
</organism>
<reference evidence="1" key="1">
    <citation type="submission" date="2022-07" db="EMBL/GenBank/DDBJ databases">
        <title>Genome Sequence of Agrocybe chaxingu.</title>
        <authorList>
            <person name="Buettner E."/>
        </authorList>
    </citation>
    <scope>NUCLEOTIDE SEQUENCE</scope>
    <source>
        <strain evidence="1">MP-N11</strain>
    </source>
</reference>
<comment type="caution">
    <text evidence="1">The sequence shown here is derived from an EMBL/GenBank/DDBJ whole genome shotgun (WGS) entry which is preliminary data.</text>
</comment>
<evidence type="ECO:0000313" key="1">
    <source>
        <dbReference type="EMBL" id="KAJ3507458.1"/>
    </source>
</evidence>
<dbReference type="Proteomes" id="UP001148786">
    <property type="component" value="Unassembled WGS sequence"/>
</dbReference>
<dbReference type="EMBL" id="JANKHO010000657">
    <property type="protein sequence ID" value="KAJ3507458.1"/>
    <property type="molecule type" value="Genomic_DNA"/>
</dbReference>
<keyword evidence="2" id="KW-1185">Reference proteome</keyword>